<comment type="caution">
    <text evidence="1">The sequence shown here is derived from an EMBL/GenBank/DDBJ whole genome shotgun (WGS) entry which is preliminary data.</text>
</comment>
<protein>
    <submittedName>
        <fullName evidence="1">Uncharacterized protein</fullName>
    </submittedName>
</protein>
<gene>
    <name evidence="1" type="ORF">HUG17_7057</name>
</gene>
<dbReference type="AlphaFoldDB" id="A0A9D4NP56"/>
<proteinExistence type="predicted"/>
<evidence type="ECO:0000313" key="1">
    <source>
        <dbReference type="EMBL" id="KAH7636851.1"/>
    </source>
</evidence>
<organism evidence="1">
    <name type="scientific">Dermatophagoides farinae</name>
    <name type="common">American house dust mite</name>
    <dbReference type="NCBI Taxonomy" id="6954"/>
    <lineage>
        <taxon>Eukaryota</taxon>
        <taxon>Metazoa</taxon>
        <taxon>Ecdysozoa</taxon>
        <taxon>Arthropoda</taxon>
        <taxon>Chelicerata</taxon>
        <taxon>Arachnida</taxon>
        <taxon>Acari</taxon>
        <taxon>Acariformes</taxon>
        <taxon>Sarcoptiformes</taxon>
        <taxon>Astigmata</taxon>
        <taxon>Psoroptidia</taxon>
        <taxon>Analgoidea</taxon>
        <taxon>Pyroglyphidae</taxon>
        <taxon>Dermatophagoidinae</taxon>
        <taxon>Dermatophagoides</taxon>
    </lineage>
</organism>
<name>A0A9D4NP56_DERFA</name>
<dbReference type="EMBL" id="SDOV01000009">
    <property type="protein sequence ID" value="KAH7636851.1"/>
    <property type="molecule type" value="Genomic_DNA"/>
</dbReference>
<dbReference type="Proteomes" id="UP000828236">
    <property type="component" value="Unassembled WGS sequence"/>
</dbReference>
<reference evidence="1" key="1">
    <citation type="submission" date="2020-06" db="EMBL/GenBank/DDBJ databases">
        <authorList>
            <person name="Ji K."/>
            <person name="Li J."/>
        </authorList>
    </citation>
    <scope>NUCLEOTIDE SEQUENCE</scope>
    <source>
        <strain evidence="1">JKM2019</strain>
        <tissue evidence="1">Whole body</tissue>
    </source>
</reference>
<accession>A0A9D4NP56</accession>
<reference evidence="1" key="2">
    <citation type="journal article" date="2021" name="World Allergy Organ. J.">
        <title>Chromosome-level assembly of Dermatophagoides farinae genome and transcriptome reveals two novel allergens Der f 37 and Der f 39.</title>
        <authorList>
            <person name="Chen J."/>
            <person name="Cai Z."/>
            <person name="Fan D."/>
            <person name="Hu J."/>
            <person name="Hou Y."/>
            <person name="He Y."/>
            <person name="Zhang Z."/>
            <person name="Zhao Z."/>
            <person name="Gao P."/>
            <person name="Hu W."/>
            <person name="Sun J."/>
            <person name="Li J."/>
            <person name="Ji K."/>
        </authorList>
    </citation>
    <scope>NUCLEOTIDE SEQUENCE</scope>
    <source>
        <strain evidence="1">JKM2019</strain>
    </source>
</reference>
<sequence length="201" mass="22900">MKNIPTFELKITICCVTLLAQAIMFNFGNGYGCVQIEKVYFTQILDLNVLSIPLLQKQGFAINFPANEKRCEVYRGNDRIIEVDQDNDLYYVKYTSVKDKIVCFTAHEKFGHPGKSIQKRLNINENESCKDCLENKMSVAQDICLVIVDTFSRFTFVDFLGAKSEVTDILINFIVMASNRYDFTESIGSLLLLVFTIVDVV</sequence>